<dbReference type="AlphaFoldDB" id="A0A9Q1BWH1"/>
<evidence type="ECO:0000313" key="1">
    <source>
        <dbReference type="EMBL" id="KAJ8034151.1"/>
    </source>
</evidence>
<dbReference type="Proteomes" id="UP001152320">
    <property type="component" value="Chromosome 10"/>
</dbReference>
<comment type="caution">
    <text evidence="1">The sequence shown here is derived from an EMBL/GenBank/DDBJ whole genome shotgun (WGS) entry which is preliminary data.</text>
</comment>
<proteinExistence type="predicted"/>
<gene>
    <name evidence="1" type="ORF">HOLleu_20871</name>
</gene>
<accession>A0A9Q1BWH1</accession>
<evidence type="ECO:0000313" key="2">
    <source>
        <dbReference type="Proteomes" id="UP001152320"/>
    </source>
</evidence>
<name>A0A9Q1BWH1_HOLLE</name>
<protein>
    <submittedName>
        <fullName evidence="1">Uncharacterized protein</fullName>
    </submittedName>
</protein>
<keyword evidence="2" id="KW-1185">Reference proteome</keyword>
<dbReference type="EMBL" id="JAIZAY010000010">
    <property type="protein sequence ID" value="KAJ8034151.1"/>
    <property type="molecule type" value="Genomic_DNA"/>
</dbReference>
<dbReference type="InterPro" id="IPR036770">
    <property type="entry name" value="Ankyrin_rpt-contain_sf"/>
</dbReference>
<organism evidence="1 2">
    <name type="scientific">Holothuria leucospilota</name>
    <name type="common">Black long sea cucumber</name>
    <name type="synonym">Mertensiothuria leucospilota</name>
    <dbReference type="NCBI Taxonomy" id="206669"/>
    <lineage>
        <taxon>Eukaryota</taxon>
        <taxon>Metazoa</taxon>
        <taxon>Echinodermata</taxon>
        <taxon>Eleutherozoa</taxon>
        <taxon>Echinozoa</taxon>
        <taxon>Holothuroidea</taxon>
        <taxon>Aspidochirotacea</taxon>
        <taxon>Aspidochirotida</taxon>
        <taxon>Holothuriidae</taxon>
        <taxon>Holothuria</taxon>
    </lineage>
</organism>
<sequence>MDDFRYNDSLWGAAISGNIDRVREILSDPTGKAQINQTNRYGYTPLQKPQCRNIPSTSQA</sequence>
<dbReference type="OrthoDB" id="539213at2759"/>
<dbReference type="SUPFAM" id="SSF48403">
    <property type="entry name" value="Ankyrin repeat"/>
    <property type="match status" value="1"/>
</dbReference>
<reference evidence="1" key="1">
    <citation type="submission" date="2021-10" db="EMBL/GenBank/DDBJ databases">
        <title>Tropical sea cucumber genome reveals ecological adaptation and Cuvierian tubules defense mechanism.</title>
        <authorList>
            <person name="Chen T."/>
        </authorList>
    </citation>
    <scope>NUCLEOTIDE SEQUENCE</scope>
    <source>
        <strain evidence="1">Nanhai2018</strain>
        <tissue evidence="1">Muscle</tissue>
    </source>
</reference>